<comment type="similarity">
    <text evidence="2 4">Belongs to the bacterial solute-binding protein 3 family.</text>
</comment>
<dbReference type="EMBL" id="FORX01000004">
    <property type="protein sequence ID" value="SFJ60303.1"/>
    <property type="molecule type" value="Genomic_DNA"/>
</dbReference>
<keyword evidence="9" id="KW-1185">Reference proteome</keyword>
<dbReference type="InterPro" id="IPR001638">
    <property type="entry name" value="Solute-binding_3/MltF_N"/>
</dbReference>
<feature type="domain" description="Solute-binding protein family 3/N-terminal" evidence="6">
    <location>
        <begin position="42"/>
        <end position="266"/>
    </location>
</feature>
<dbReference type="PANTHER" id="PTHR35936">
    <property type="entry name" value="MEMBRANE-BOUND LYTIC MUREIN TRANSGLYCOSYLASE F"/>
    <property type="match status" value="1"/>
</dbReference>
<feature type="domain" description="Ionotropic glutamate receptor C-terminal" evidence="7">
    <location>
        <begin position="42"/>
        <end position="265"/>
    </location>
</feature>
<dbReference type="AlphaFoldDB" id="A0A1I3SP53"/>
<dbReference type="InterPro" id="IPR018313">
    <property type="entry name" value="SBP_3_CS"/>
</dbReference>
<evidence type="ECO:0000259" key="6">
    <source>
        <dbReference type="SMART" id="SM00062"/>
    </source>
</evidence>
<dbReference type="CDD" id="cd13629">
    <property type="entry name" value="PBP2_Dsm1740"/>
    <property type="match status" value="1"/>
</dbReference>
<evidence type="ECO:0000256" key="4">
    <source>
        <dbReference type="RuleBase" id="RU003744"/>
    </source>
</evidence>
<keyword evidence="3 5" id="KW-0732">Signal</keyword>
<sequence length="273" mass="30514">MRFMTKIVLALLLVAFAAMPVMAADHELAQKSTLNQILKRGELRVGLDAGYIPFEMTDKKGDIVGFDVDMAKEMAKAMGVKLTIVNTDYDGIIPALMADKFDIIISGMTVNQERNLQINFADPYIVAGQAILLSKKHEGKITSYKDLNDPKYIVASRIGTTGEQATKRMIPKAQYKSFEKESDGAMEVVNGQADAFVYDLPFCAVFMAQQGGANLVLLDKVFTYEPLGFGVKKGDPDFLNWLDNFLTQIKADGRFDRIYDKWIKGTEWLKEIQ</sequence>
<dbReference type="GO" id="GO:0030313">
    <property type="term" value="C:cell envelope"/>
    <property type="evidence" value="ECO:0007669"/>
    <property type="project" value="UniProtKB-SubCell"/>
</dbReference>
<dbReference type="OrthoDB" id="6192933at2"/>
<dbReference type="GO" id="GO:0015276">
    <property type="term" value="F:ligand-gated monoatomic ion channel activity"/>
    <property type="evidence" value="ECO:0007669"/>
    <property type="project" value="InterPro"/>
</dbReference>
<dbReference type="RefSeq" id="WP_092373343.1">
    <property type="nucleotide sequence ID" value="NZ_FORX01000004.1"/>
</dbReference>
<protein>
    <submittedName>
        <fullName evidence="8">Amino acid ABC transporter substrate-binding protein, PAAT family</fullName>
    </submittedName>
</protein>
<dbReference type="InterPro" id="IPR001320">
    <property type="entry name" value="Iontro_rcpt_C"/>
</dbReference>
<evidence type="ECO:0000313" key="8">
    <source>
        <dbReference type="EMBL" id="SFJ60303.1"/>
    </source>
</evidence>
<dbReference type="SMART" id="SM00062">
    <property type="entry name" value="PBPb"/>
    <property type="match status" value="1"/>
</dbReference>
<proteinExistence type="inferred from homology"/>
<reference evidence="9" key="1">
    <citation type="submission" date="2016-10" db="EMBL/GenBank/DDBJ databases">
        <authorList>
            <person name="Varghese N."/>
            <person name="Submissions S."/>
        </authorList>
    </citation>
    <scope>NUCLEOTIDE SEQUENCE [LARGE SCALE GENOMIC DNA]</scope>
    <source>
        <strain evidence="9">DSM 5918</strain>
    </source>
</reference>
<dbReference type="GO" id="GO:0016020">
    <property type="term" value="C:membrane"/>
    <property type="evidence" value="ECO:0007669"/>
    <property type="project" value="InterPro"/>
</dbReference>
<dbReference type="SUPFAM" id="SSF53850">
    <property type="entry name" value="Periplasmic binding protein-like II"/>
    <property type="match status" value="1"/>
</dbReference>
<feature type="chain" id="PRO_5011504474" evidence="5">
    <location>
        <begin position="24"/>
        <end position="273"/>
    </location>
</feature>
<dbReference type="PANTHER" id="PTHR35936:SF38">
    <property type="entry name" value="GLUTAMINE-BINDING PERIPLASMIC PROTEIN"/>
    <property type="match status" value="1"/>
</dbReference>
<name>A0A1I3SP53_9BACT</name>
<dbReference type="Proteomes" id="UP000198635">
    <property type="component" value="Unassembled WGS sequence"/>
</dbReference>
<gene>
    <name evidence="8" type="ORF">SAMN04488082_104227</name>
</gene>
<dbReference type="PROSITE" id="PS01039">
    <property type="entry name" value="SBP_BACTERIAL_3"/>
    <property type="match status" value="1"/>
</dbReference>
<dbReference type="STRING" id="52560.SAMN04488082_104227"/>
<comment type="subcellular location">
    <subcellularLocation>
        <location evidence="1">Cell envelope</location>
    </subcellularLocation>
</comment>
<feature type="signal peptide" evidence="5">
    <location>
        <begin position="1"/>
        <end position="23"/>
    </location>
</feature>
<evidence type="ECO:0000256" key="5">
    <source>
        <dbReference type="SAM" id="SignalP"/>
    </source>
</evidence>
<dbReference type="Pfam" id="PF00497">
    <property type="entry name" value="SBP_bac_3"/>
    <property type="match status" value="1"/>
</dbReference>
<dbReference type="SMART" id="SM00079">
    <property type="entry name" value="PBPe"/>
    <property type="match status" value="1"/>
</dbReference>
<evidence type="ECO:0000313" key="9">
    <source>
        <dbReference type="Proteomes" id="UP000198635"/>
    </source>
</evidence>
<evidence type="ECO:0000259" key="7">
    <source>
        <dbReference type="SMART" id="SM00079"/>
    </source>
</evidence>
<evidence type="ECO:0000256" key="2">
    <source>
        <dbReference type="ARBA" id="ARBA00010333"/>
    </source>
</evidence>
<evidence type="ECO:0000256" key="1">
    <source>
        <dbReference type="ARBA" id="ARBA00004196"/>
    </source>
</evidence>
<accession>A0A1I3SP53</accession>
<organism evidence="8 9">
    <name type="scientific">Desulfomicrobium apsheronum</name>
    <dbReference type="NCBI Taxonomy" id="52560"/>
    <lineage>
        <taxon>Bacteria</taxon>
        <taxon>Pseudomonadati</taxon>
        <taxon>Thermodesulfobacteriota</taxon>
        <taxon>Desulfovibrionia</taxon>
        <taxon>Desulfovibrionales</taxon>
        <taxon>Desulfomicrobiaceae</taxon>
        <taxon>Desulfomicrobium</taxon>
    </lineage>
</organism>
<evidence type="ECO:0000256" key="3">
    <source>
        <dbReference type="ARBA" id="ARBA00022729"/>
    </source>
</evidence>
<dbReference type="Gene3D" id="3.40.190.10">
    <property type="entry name" value="Periplasmic binding protein-like II"/>
    <property type="match status" value="2"/>
</dbReference>